<dbReference type="RefSeq" id="WP_147798884.1">
    <property type="nucleotide sequence ID" value="NZ_VPFL01000004.1"/>
</dbReference>
<reference evidence="2 3" key="1">
    <citation type="submission" date="2019-08" db="EMBL/GenBank/DDBJ databases">
        <title>Pelomicrobium methylotrophicum gen. nov., sp. nov. a moderately thermophilic, facultatively anaerobic, lithoautotrophic and methylotrophic bacterium isolated from a terrestrial mud volcano.</title>
        <authorList>
            <person name="Slobodkina G.B."/>
            <person name="Merkel A.Y."/>
            <person name="Slobodkin A.I."/>
        </authorList>
    </citation>
    <scope>NUCLEOTIDE SEQUENCE [LARGE SCALE GENOMIC DNA]</scope>
    <source>
        <strain evidence="2 3">SM250</strain>
    </source>
</reference>
<evidence type="ECO:0000313" key="3">
    <source>
        <dbReference type="Proteomes" id="UP000321201"/>
    </source>
</evidence>
<feature type="signal peptide" evidence="1">
    <location>
        <begin position="1"/>
        <end position="18"/>
    </location>
</feature>
<sequence length="95" mass="10220">MKTIMTVLALGAALTALAAASAAAETKTPRQAQALGRYELMLIKDADGKDALVRMDKESGATWVMRYGEYPPAPKGPVYYWLSVPCVRGDNLAKC</sequence>
<keyword evidence="1" id="KW-0732">Signal</keyword>
<protein>
    <submittedName>
        <fullName evidence="2">Uncharacterized protein</fullName>
    </submittedName>
</protein>
<comment type="caution">
    <text evidence="2">The sequence shown here is derived from an EMBL/GenBank/DDBJ whole genome shotgun (WGS) entry which is preliminary data.</text>
</comment>
<dbReference type="InParanoid" id="A0A5C7EVC2"/>
<dbReference type="Proteomes" id="UP000321201">
    <property type="component" value="Unassembled WGS sequence"/>
</dbReference>
<organism evidence="2 3">
    <name type="scientific">Pelomicrobium methylotrophicum</name>
    <dbReference type="NCBI Taxonomy" id="2602750"/>
    <lineage>
        <taxon>Bacteria</taxon>
        <taxon>Pseudomonadati</taxon>
        <taxon>Pseudomonadota</taxon>
        <taxon>Hydrogenophilia</taxon>
        <taxon>Hydrogenophilia incertae sedis</taxon>
        <taxon>Pelomicrobium</taxon>
    </lineage>
</organism>
<proteinExistence type="predicted"/>
<gene>
    <name evidence="2" type="ORF">FR698_03945</name>
</gene>
<dbReference type="AlphaFoldDB" id="A0A5C7EVC2"/>
<evidence type="ECO:0000256" key="1">
    <source>
        <dbReference type="SAM" id="SignalP"/>
    </source>
</evidence>
<dbReference type="EMBL" id="VPFL01000004">
    <property type="protein sequence ID" value="TXF12803.1"/>
    <property type="molecule type" value="Genomic_DNA"/>
</dbReference>
<feature type="chain" id="PRO_5022832093" evidence="1">
    <location>
        <begin position="19"/>
        <end position="95"/>
    </location>
</feature>
<keyword evidence="3" id="KW-1185">Reference proteome</keyword>
<accession>A0A5C7EVC2</accession>
<evidence type="ECO:0000313" key="2">
    <source>
        <dbReference type="EMBL" id="TXF12803.1"/>
    </source>
</evidence>
<name>A0A5C7EVC2_9PROT</name>